<dbReference type="InterPro" id="IPR001451">
    <property type="entry name" value="Hexapep"/>
</dbReference>
<reference evidence="1 2" key="1">
    <citation type="submission" date="2015-05" db="EMBL/GenBank/DDBJ databases">
        <title>Complete genome of Marinobacter psychrophilus strain 20041T isolated from sea-ice of the Canadian Basin.</title>
        <authorList>
            <person name="Song L."/>
            <person name="Ren L."/>
            <person name="Yu Y."/>
            <person name="Wang X."/>
        </authorList>
    </citation>
    <scope>NUCLEOTIDE SEQUENCE [LARGE SCALE GENOMIC DNA]</scope>
    <source>
        <strain evidence="1 2">20041</strain>
    </source>
</reference>
<sequence>MANVRSHKGSTPQFGERNWVDPSAVVIGDVTTGEDCSIWPMTVVRGDMHKICIGARCSVQDGSVLHITHASAFNPGGWPLIIGDDVTIGHKALLHGCTVGHRVLVGMGCIIMDGAVVEDEVIIGAGCLVPPGKRLQSGYLYVGSPCKQARALTDEERGFFSYTASNYVKLKDEYLAEKASDYHY</sequence>
<name>A0A0H4HZK8_9GAMM</name>
<dbReference type="KEGG" id="mpq:ABA45_00235"/>
<dbReference type="PATRIC" id="fig|330734.3.peg.49"/>
<dbReference type="CDD" id="cd04645">
    <property type="entry name" value="LbH_gamma_CA_like"/>
    <property type="match status" value="1"/>
</dbReference>
<dbReference type="PANTHER" id="PTHR13061">
    <property type="entry name" value="DYNACTIN SUBUNIT P25"/>
    <property type="match status" value="1"/>
</dbReference>
<keyword evidence="2" id="KW-1185">Reference proteome</keyword>
<dbReference type="STRING" id="330734.ABA45_00235"/>
<proteinExistence type="predicted"/>
<dbReference type="EMBL" id="CP011494">
    <property type="protein sequence ID" value="AKO51038.1"/>
    <property type="molecule type" value="Genomic_DNA"/>
</dbReference>
<organism evidence="1 2">
    <name type="scientific">Marinobacter psychrophilus</name>
    <dbReference type="NCBI Taxonomy" id="330734"/>
    <lineage>
        <taxon>Bacteria</taxon>
        <taxon>Pseudomonadati</taxon>
        <taxon>Pseudomonadota</taxon>
        <taxon>Gammaproteobacteria</taxon>
        <taxon>Pseudomonadales</taxon>
        <taxon>Marinobacteraceae</taxon>
        <taxon>Marinobacter</taxon>
    </lineage>
</organism>
<dbReference type="AlphaFoldDB" id="A0A0H4HZK8"/>
<dbReference type="InterPro" id="IPR011004">
    <property type="entry name" value="Trimer_LpxA-like_sf"/>
</dbReference>
<dbReference type="RefSeq" id="WP_048383485.1">
    <property type="nucleotide sequence ID" value="NZ_CP011494.1"/>
</dbReference>
<dbReference type="Gene3D" id="2.160.10.10">
    <property type="entry name" value="Hexapeptide repeat proteins"/>
    <property type="match status" value="1"/>
</dbReference>
<accession>A0A0H4HZK8</accession>
<dbReference type="InterPro" id="IPR047324">
    <property type="entry name" value="LbH_gamma_CA-like"/>
</dbReference>
<dbReference type="InterPro" id="IPR050484">
    <property type="entry name" value="Transf_Hexapept/Carb_Anhydrase"/>
</dbReference>
<dbReference type="Proteomes" id="UP000036406">
    <property type="component" value="Chromosome"/>
</dbReference>
<evidence type="ECO:0000313" key="1">
    <source>
        <dbReference type="EMBL" id="AKO51038.1"/>
    </source>
</evidence>
<evidence type="ECO:0000313" key="2">
    <source>
        <dbReference type="Proteomes" id="UP000036406"/>
    </source>
</evidence>
<protein>
    <submittedName>
        <fullName evidence="1">Anhydrase</fullName>
    </submittedName>
</protein>
<dbReference type="PANTHER" id="PTHR13061:SF56">
    <property type="entry name" value="PROTEIN YRDA"/>
    <property type="match status" value="1"/>
</dbReference>
<gene>
    <name evidence="1" type="ORF">ABA45_00235</name>
</gene>
<dbReference type="Pfam" id="PF00132">
    <property type="entry name" value="Hexapep"/>
    <property type="match status" value="1"/>
</dbReference>
<dbReference type="SUPFAM" id="SSF51161">
    <property type="entry name" value="Trimeric LpxA-like enzymes"/>
    <property type="match status" value="1"/>
</dbReference>